<dbReference type="GO" id="GO:0006208">
    <property type="term" value="P:pyrimidine nucleobase catabolic process"/>
    <property type="evidence" value="ECO:0007669"/>
    <property type="project" value="TreeGrafter"/>
</dbReference>
<evidence type="ECO:0000256" key="20">
    <source>
        <dbReference type="SAM" id="MobiDB-lite"/>
    </source>
</evidence>
<dbReference type="Gene3D" id="3.20.20.140">
    <property type="entry name" value="Metal-dependent hydrolases"/>
    <property type="match status" value="1"/>
</dbReference>
<dbReference type="CDD" id="cd01314">
    <property type="entry name" value="D-HYD"/>
    <property type="match status" value="1"/>
</dbReference>
<dbReference type="AlphaFoldDB" id="A0A8B9ZWU8"/>
<dbReference type="GO" id="GO:0031175">
    <property type="term" value="P:neuron projection development"/>
    <property type="evidence" value="ECO:0007669"/>
    <property type="project" value="UniProtKB-ARBA"/>
</dbReference>
<evidence type="ECO:0000256" key="6">
    <source>
        <dbReference type="ARBA" id="ARBA00022729"/>
    </source>
</evidence>
<dbReference type="CDD" id="cd00112">
    <property type="entry name" value="LDLa"/>
    <property type="match status" value="4"/>
</dbReference>
<feature type="disulfide bond" evidence="19">
    <location>
        <begin position="432"/>
        <end position="447"/>
    </location>
</feature>
<evidence type="ECO:0000256" key="21">
    <source>
        <dbReference type="SAM" id="SignalP"/>
    </source>
</evidence>
<keyword evidence="4" id="KW-0254">Endocytosis</keyword>
<dbReference type="NCBIfam" id="TIGR02033">
    <property type="entry name" value="D-hydantoinase"/>
    <property type="match status" value="1"/>
</dbReference>
<dbReference type="Gene3D" id="4.10.400.10">
    <property type="entry name" value="Low-density Lipoprotein Receptor"/>
    <property type="match status" value="5"/>
</dbReference>
<keyword evidence="13" id="KW-0325">Glycoprotein</keyword>
<dbReference type="InterPro" id="IPR011059">
    <property type="entry name" value="Metal-dep_hydrolase_composite"/>
</dbReference>
<evidence type="ECO:0000259" key="23">
    <source>
        <dbReference type="PROSITE" id="PS50053"/>
    </source>
</evidence>
<reference evidence="24" key="1">
    <citation type="submission" date="2025-08" db="UniProtKB">
        <authorList>
            <consortium name="Ensembl"/>
        </authorList>
    </citation>
    <scope>IDENTIFICATION</scope>
</reference>
<dbReference type="Pfam" id="PF00431">
    <property type="entry name" value="CUB"/>
    <property type="match status" value="2"/>
</dbReference>
<keyword evidence="25" id="KW-1185">Reference proteome</keyword>
<dbReference type="InterPro" id="IPR006680">
    <property type="entry name" value="Amidohydro-rel"/>
</dbReference>
<dbReference type="Pfam" id="PF00057">
    <property type="entry name" value="Ldl_recept_a"/>
    <property type="match status" value="4"/>
</dbReference>
<dbReference type="SUPFAM" id="SSF49854">
    <property type="entry name" value="Spermadhesin, CUB domain"/>
    <property type="match status" value="2"/>
</dbReference>
<organism evidence="24 25">
    <name type="scientific">Anas zonorhyncha</name>
    <name type="common">Eastern spot-billed duck</name>
    <dbReference type="NCBI Taxonomy" id="75864"/>
    <lineage>
        <taxon>Eukaryota</taxon>
        <taxon>Metazoa</taxon>
        <taxon>Chordata</taxon>
        <taxon>Craniata</taxon>
        <taxon>Vertebrata</taxon>
        <taxon>Euteleostomi</taxon>
        <taxon>Archelosauria</taxon>
        <taxon>Archosauria</taxon>
        <taxon>Dinosauria</taxon>
        <taxon>Saurischia</taxon>
        <taxon>Theropoda</taxon>
        <taxon>Coelurosauria</taxon>
        <taxon>Aves</taxon>
        <taxon>Neognathae</taxon>
        <taxon>Galloanserae</taxon>
        <taxon>Anseriformes</taxon>
        <taxon>Anatidae</taxon>
        <taxon>Anatinae</taxon>
        <taxon>Anas</taxon>
    </lineage>
</organism>
<dbReference type="PROSITE" id="PS50053">
    <property type="entry name" value="UBIQUITIN_2"/>
    <property type="match status" value="1"/>
</dbReference>
<keyword evidence="7" id="KW-0677">Repeat</keyword>
<evidence type="ECO:0000313" key="24">
    <source>
        <dbReference type="Ensembl" id="ENSAZOP00000021976.1"/>
    </source>
</evidence>
<evidence type="ECO:0000256" key="7">
    <source>
        <dbReference type="ARBA" id="ARBA00022737"/>
    </source>
</evidence>
<sequence>MAPWGSAGGSPAWRSAQLLLLVVSCCGNGALAEHSENVHISGVSTACGDIPEQIRSPSGTITSPGWPSEYPARINCSWYIHANPGEIITISFQDFDVQGSRRCSSDWLTIGSYKNIEGYRACGSSIPSPYISSQDHVWIRFHSDDSISRKGFRLAYFAGKSDEPNCDCDQFHCANGKCIPEAWKCNNMDECGDNSDEEICAKANPPTASSFQPCANNQFQCLSRFTKLYTCLPESLKCDGNIDCLDLGDEIDCDVPTCGQWLKYFYGTFSSPNYPDFYPPGSNCTWLIDTGDHRKVILRFTDFKLDGTGYGDYVKIYDGLEENPRRLLRVLTAFDSHAPLTVVSSSGQIRVHFCADKVNAARGFNATYQVDGFCLPWEIPCGGNWGCYTEQQRCDGYWHCPNGRDETNCTMCQRDEFPCSRNGVCYPRSDRCNYQNHCPNGSDEKNCFFCQPGNFHCKNNRCVFESWVCDSQDDCGDGSDEENCPVIVPTRVITAAVIGSLICGLLLVIALGCTCKLYSLRMFERRSFETHLSRVEAELLRREAPPSYGQLIAQGLIPPVEDFPVCSPNQASVLENLRLAVRSQLGFTSIRLPIAGRSSNIWNRIFNFARSRHSGSLALVSADGDDVASQSTSREAERSNTHRSLFSVESDDTDTENERRDTAGAVGGVAATLPQKVPPATAIEATVGACGSSSAQSGSSGNTDSGREAASVEPPSTSPARHQLTSALSRMTQGLRWVRFTLGRSSSVNQNQSPLRQLDNGAPMSKQRLLIKGGKVVNDDQSVVADVYVEDGIVQQVGPNLNPEPPTGLTVLDATDKLVIPGGIDTHPHMQFPFMGSKSKDDFHTGTKAAVAGGTTMIIDFAIPQKGSSLIEAFDLWKSWADPKVCCDYSLHVAVTWWSNKVKEEMKSLVENKGVNSFKMFMAYKDVYMLNDEELYEAFSYCRELGAVAQVHAENGDLIAQNSKKLLSMGITGPEGHILSRPEEVEAEATQRAITIANAVNCPLFVVHVMSKSAARVLASARREGKVVYGETIAACLGTDGTNYWNKDWAHAAAHVMGPPLRPDPSTPDFLMNLLANADLSVTATDNCTFDICQKALGKDDFTKIPNGVNGVEDRMSVVWEKGVHSGKMDENKFVAVTSTNAAKIFNLYPKKGRIAVGSDADIVIWDPKATRTISAKTHHQANDFNIFEGMVCHGVCVATVSRGKVVYEGGVVKVTAGEGKYVSRPPFSPYVYKRVRQREKVCQPVPVKRAPYTGLVSVTPIAPK</sequence>
<dbReference type="SUPFAM" id="SSF51338">
    <property type="entry name" value="Composite domain of metallo-dependent hydrolases"/>
    <property type="match status" value="2"/>
</dbReference>
<dbReference type="Gene3D" id="2.60.120.290">
    <property type="entry name" value="Spermadhesin, CUB domain"/>
    <property type="match status" value="2"/>
</dbReference>
<keyword evidence="5" id="KW-0812">Transmembrane</keyword>
<feature type="disulfide bond" evidence="19">
    <location>
        <begin position="238"/>
        <end position="253"/>
    </location>
</feature>
<dbReference type="SMART" id="SM00042">
    <property type="entry name" value="CUB"/>
    <property type="match status" value="2"/>
</dbReference>
<dbReference type="InterPro" id="IPR035914">
    <property type="entry name" value="Sperma_CUB_dom_sf"/>
</dbReference>
<dbReference type="InterPro" id="IPR032466">
    <property type="entry name" value="Metal_Hydrolase"/>
</dbReference>
<protein>
    <recommendedName>
        <fullName evidence="17">Low-density lipoprotein receptor-related protein 12</fullName>
    </recommendedName>
</protein>
<dbReference type="GO" id="GO:0005829">
    <property type="term" value="C:cytosol"/>
    <property type="evidence" value="ECO:0007669"/>
    <property type="project" value="TreeGrafter"/>
</dbReference>
<evidence type="ECO:0000256" key="10">
    <source>
        <dbReference type="ARBA" id="ARBA00023157"/>
    </source>
</evidence>
<dbReference type="InterPro" id="IPR011778">
    <property type="entry name" value="Hydantoinase/dihydroPyrase"/>
</dbReference>
<feature type="disulfide bond" evidence="19">
    <location>
        <begin position="394"/>
        <end position="409"/>
    </location>
</feature>
<dbReference type="PANTHER" id="PTHR11647:SF50">
    <property type="entry name" value="DIHYDROPYRIMIDINASE"/>
    <property type="match status" value="1"/>
</dbReference>
<evidence type="ECO:0000256" key="5">
    <source>
        <dbReference type="ARBA" id="ARBA00022692"/>
    </source>
</evidence>
<feature type="signal peptide" evidence="21">
    <location>
        <begin position="1"/>
        <end position="32"/>
    </location>
</feature>
<evidence type="ECO:0000256" key="18">
    <source>
        <dbReference type="PIRSR" id="PIRSR611778-50"/>
    </source>
</evidence>
<keyword evidence="10 19" id="KW-1015">Disulfide bond</keyword>
<feature type="modified residue" description="N6-carboxylysine" evidence="18">
    <location>
        <position position="919"/>
    </location>
</feature>
<keyword evidence="6 21" id="KW-0732">Signal</keyword>
<dbReference type="PRINTS" id="PR00261">
    <property type="entry name" value="LDLRECEPTOR"/>
</dbReference>
<evidence type="ECO:0000256" key="2">
    <source>
        <dbReference type="ARBA" id="ARBA00008829"/>
    </source>
</evidence>
<comment type="similarity">
    <text evidence="3">Belongs to the LDLR family.</text>
</comment>
<dbReference type="PANTHER" id="PTHR11647">
    <property type="entry name" value="HYDRANTOINASE/DIHYDROPYRIMIDINASE FAMILY MEMBER"/>
    <property type="match status" value="1"/>
</dbReference>
<dbReference type="Pfam" id="PF01979">
    <property type="entry name" value="Amidohydro_1"/>
    <property type="match status" value="1"/>
</dbReference>
<dbReference type="PROSITE" id="PS01180">
    <property type="entry name" value="CUB"/>
    <property type="match status" value="2"/>
</dbReference>
<feature type="disulfide bond" evidence="19">
    <location>
        <begin position="173"/>
        <end position="191"/>
    </location>
</feature>
<feature type="domain" description="CUB" evidence="22">
    <location>
        <begin position="47"/>
        <end position="159"/>
    </location>
</feature>
<feature type="disulfide bond" evidence="19">
    <location>
        <begin position="469"/>
        <end position="484"/>
    </location>
</feature>
<feature type="region of interest" description="Disordered" evidence="20">
    <location>
        <begin position="688"/>
        <end position="722"/>
    </location>
</feature>
<accession>A0A8B9ZWU8</accession>
<feature type="disulfide bond" evidence="19">
    <location>
        <begin position="450"/>
        <end position="462"/>
    </location>
</feature>
<evidence type="ECO:0000256" key="12">
    <source>
        <dbReference type="ARBA" id="ARBA00023176"/>
    </source>
</evidence>
<feature type="compositionally biased region" description="Low complexity" evidence="20">
    <location>
        <begin position="688"/>
        <end position="701"/>
    </location>
</feature>
<dbReference type="InterPro" id="IPR000859">
    <property type="entry name" value="CUB_dom"/>
</dbReference>
<feature type="region of interest" description="Disordered" evidence="20">
    <location>
        <begin position="622"/>
        <end position="672"/>
    </location>
</feature>
<dbReference type="PROSITE" id="PS50068">
    <property type="entry name" value="LDLRA_2"/>
    <property type="match status" value="5"/>
</dbReference>
<dbReference type="Proteomes" id="UP000694549">
    <property type="component" value="Unplaced"/>
</dbReference>
<dbReference type="FunFam" id="4.10.400.10:FF:000003">
    <property type="entry name" value="Putative low-density lipoprotein receptor-related protein 12"/>
    <property type="match status" value="2"/>
</dbReference>
<keyword evidence="9" id="KW-0472">Membrane</keyword>
<dbReference type="SUPFAM" id="SSF57424">
    <property type="entry name" value="LDL receptor-like module"/>
    <property type="match status" value="5"/>
</dbReference>
<dbReference type="FunFam" id="3.20.20.140:FF:000076">
    <property type="entry name" value="Dihydropyrimidinase like 2"/>
    <property type="match status" value="1"/>
</dbReference>
<dbReference type="SUPFAM" id="SSF51556">
    <property type="entry name" value="Metallo-dependent hydrolases"/>
    <property type="match status" value="1"/>
</dbReference>
<dbReference type="FunFam" id="2.60.120.290:FF:000021">
    <property type="entry name" value="Low-density lipoprotein receptor-related protein 12"/>
    <property type="match status" value="1"/>
</dbReference>
<keyword evidence="8" id="KW-1133">Transmembrane helix</keyword>
<comment type="PTM">
    <text evidence="18">Carbamylation allows a single lysine to coordinate two divalent metal cations.</text>
</comment>
<evidence type="ECO:0000256" key="14">
    <source>
        <dbReference type="ARBA" id="ARBA00037878"/>
    </source>
</evidence>
<comment type="function">
    <text evidence="15">Probable receptor, which may be involved in the internalization of lipophilic molecules and/or signal transduction. May act as a tumor suppressor.</text>
</comment>
<evidence type="ECO:0000256" key="8">
    <source>
        <dbReference type="ARBA" id="ARBA00022989"/>
    </source>
</evidence>
<dbReference type="GO" id="GO:0001764">
    <property type="term" value="P:neuron migration"/>
    <property type="evidence" value="ECO:0007669"/>
    <property type="project" value="UniProtKB-ARBA"/>
</dbReference>
<dbReference type="InterPro" id="IPR000626">
    <property type="entry name" value="Ubiquitin-like_dom"/>
</dbReference>
<dbReference type="PROSITE" id="PS01209">
    <property type="entry name" value="LDLRA_1"/>
    <property type="match status" value="2"/>
</dbReference>
<dbReference type="InterPro" id="IPR050378">
    <property type="entry name" value="Metallo-dep_Hydrolases_sf"/>
</dbReference>
<feature type="disulfide bond" evidence="19">
    <location>
        <begin position="457"/>
        <end position="475"/>
    </location>
</feature>
<feature type="domain" description="Ubiquitin-like" evidence="23">
    <location>
        <begin position="725"/>
        <end position="792"/>
    </location>
</feature>
<dbReference type="GO" id="GO:0005905">
    <property type="term" value="C:clathrin-coated pit"/>
    <property type="evidence" value="ECO:0007669"/>
    <property type="project" value="UniProtKB-KW"/>
</dbReference>
<keyword evidence="11" id="KW-0675">Receptor</keyword>
<comment type="similarity">
    <text evidence="2">Belongs to the metallo-dependent hydrolases superfamily. Hydantoinase/dihydropyrimidinase family.</text>
</comment>
<proteinExistence type="inferred from homology"/>
<evidence type="ECO:0000256" key="11">
    <source>
        <dbReference type="ARBA" id="ARBA00023170"/>
    </source>
</evidence>
<dbReference type="InterPro" id="IPR023415">
    <property type="entry name" value="LDLR_class-A_CS"/>
</dbReference>
<feature type="disulfide bond" evidence="19">
    <location>
        <begin position="185"/>
        <end position="200"/>
    </location>
</feature>
<dbReference type="FunFam" id="4.10.400.10:FF:000040">
    <property type="entry name" value="low-density lipoprotein receptor-related protein 3"/>
    <property type="match status" value="1"/>
</dbReference>
<comment type="subunit">
    <text evidence="16">May interact with RACK1, ZFYVE9 and NMRK2.</text>
</comment>
<comment type="subcellular location">
    <subcellularLocation>
        <location evidence="14">Membrane</location>
        <location evidence="14">Coated pit</location>
    </subcellularLocation>
    <subcellularLocation>
        <location evidence="1">Membrane</location>
        <topology evidence="1">Single-pass type I membrane protein</topology>
    </subcellularLocation>
</comment>
<feature type="domain" description="CUB" evidence="22">
    <location>
        <begin position="258"/>
        <end position="371"/>
    </location>
</feature>
<evidence type="ECO:0000256" key="17">
    <source>
        <dbReference type="ARBA" id="ARBA00074261"/>
    </source>
</evidence>
<dbReference type="InterPro" id="IPR002172">
    <property type="entry name" value="LDrepeatLR_classA_rpt"/>
</dbReference>
<name>A0A8B9ZWU8_9AVES</name>
<evidence type="ECO:0000256" key="9">
    <source>
        <dbReference type="ARBA" id="ARBA00023136"/>
    </source>
</evidence>
<dbReference type="Ensembl" id="ENSAZOT00000023622.1">
    <property type="protein sequence ID" value="ENSAZOP00000021976.1"/>
    <property type="gene ID" value="ENSAZOG00000014244.1"/>
</dbReference>
<dbReference type="Gene3D" id="2.30.40.10">
    <property type="entry name" value="Urease, subunit C, domain 1"/>
    <property type="match status" value="1"/>
</dbReference>
<evidence type="ECO:0000256" key="4">
    <source>
        <dbReference type="ARBA" id="ARBA00022583"/>
    </source>
</evidence>
<dbReference type="InterPro" id="IPR036055">
    <property type="entry name" value="LDL_receptor-like_sf"/>
</dbReference>
<comment type="caution">
    <text evidence="19">Lacks conserved residue(s) required for the propagation of feature annotation.</text>
</comment>
<keyword evidence="12" id="KW-0168">Coated pit</keyword>
<evidence type="ECO:0000259" key="22">
    <source>
        <dbReference type="PROSITE" id="PS01180"/>
    </source>
</evidence>
<evidence type="ECO:0000256" key="16">
    <source>
        <dbReference type="ARBA" id="ARBA00064906"/>
    </source>
</evidence>
<dbReference type="GO" id="GO:0006897">
    <property type="term" value="P:endocytosis"/>
    <property type="evidence" value="ECO:0007669"/>
    <property type="project" value="UniProtKB-KW"/>
</dbReference>
<evidence type="ECO:0000256" key="19">
    <source>
        <dbReference type="PROSITE-ProRule" id="PRU00124"/>
    </source>
</evidence>
<dbReference type="CDD" id="cd00041">
    <property type="entry name" value="CUB"/>
    <property type="match status" value="2"/>
</dbReference>
<dbReference type="SMART" id="SM00192">
    <property type="entry name" value="LDLa"/>
    <property type="match status" value="5"/>
</dbReference>
<feature type="disulfide bond" evidence="19">
    <location>
        <begin position="166"/>
        <end position="178"/>
    </location>
</feature>
<dbReference type="FunFam" id="2.60.120.290:FF:000024">
    <property type="entry name" value="Low-density lipoprotein receptor-related protein 12"/>
    <property type="match status" value="1"/>
</dbReference>
<evidence type="ECO:0000256" key="15">
    <source>
        <dbReference type="ARBA" id="ARBA00060182"/>
    </source>
</evidence>
<reference evidence="24" key="2">
    <citation type="submission" date="2025-09" db="UniProtKB">
        <authorList>
            <consortium name="Ensembl"/>
        </authorList>
    </citation>
    <scope>IDENTIFICATION</scope>
</reference>
<evidence type="ECO:0000256" key="1">
    <source>
        <dbReference type="ARBA" id="ARBA00004479"/>
    </source>
</evidence>
<dbReference type="FunFam" id="4.10.400.10:FF:000063">
    <property type="entry name" value="low-density lipoprotein receptor-related protein 12"/>
    <property type="match status" value="1"/>
</dbReference>
<evidence type="ECO:0000256" key="13">
    <source>
        <dbReference type="ARBA" id="ARBA00023180"/>
    </source>
</evidence>
<evidence type="ECO:0000256" key="3">
    <source>
        <dbReference type="ARBA" id="ARBA00009939"/>
    </source>
</evidence>
<dbReference type="GO" id="GO:0004157">
    <property type="term" value="F:dihydropyrimidinase activity"/>
    <property type="evidence" value="ECO:0007669"/>
    <property type="project" value="TreeGrafter"/>
</dbReference>
<evidence type="ECO:0000313" key="25">
    <source>
        <dbReference type="Proteomes" id="UP000694549"/>
    </source>
</evidence>
<feature type="chain" id="PRO_5034829783" description="Low-density lipoprotein receptor-related protein 12" evidence="21">
    <location>
        <begin position="33"/>
        <end position="1265"/>
    </location>
</feature>